<dbReference type="SUPFAM" id="SSF56436">
    <property type="entry name" value="C-type lectin-like"/>
    <property type="match status" value="1"/>
</dbReference>
<dbReference type="PROSITE" id="PS00615">
    <property type="entry name" value="C_TYPE_LECTIN_1"/>
    <property type="match status" value="1"/>
</dbReference>
<dbReference type="AlphaFoldDB" id="A0A8B8AWE8"/>
<dbReference type="InterPro" id="IPR050111">
    <property type="entry name" value="C-type_lectin/snaclec_domain"/>
</dbReference>
<dbReference type="SMART" id="SM00034">
    <property type="entry name" value="CLECT"/>
    <property type="match status" value="1"/>
</dbReference>
<keyword evidence="4" id="KW-1185">Reference proteome</keyword>
<dbReference type="InterPro" id="IPR001304">
    <property type="entry name" value="C-type_lectin-like"/>
</dbReference>
<dbReference type="RefSeq" id="XP_022295028.1">
    <property type="nucleotide sequence ID" value="XM_022439320.1"/>
</dbReference>
<dbReference type="InterPro" id="IPR018378">
    <property type="entry name" value="C-type_lectin_CS"/>
</dbReference>
<name>A0A8B8AWE8_CRAVI</name>
<evidence type="ECO:0000259" key="3">
    <source>
        <dbReference type="PROSITE" id="PS50041"/>
    </source>
</evidence>
<dbReference type="CDD" id="cd00037">
    <property type="entry name" value="CLECT"/>
    <property type="match status" value="1"/>
</dbReference>
<dbReference type="GeneID" id="111105144"/>
<dbReference type="OrthoDB" id="6051775at2759"/>
<reference evidence="5" key="2">
    <citation type="submission" date="2025-08" db="UniProtKB">
        <authorList>
            <consortium name="RefSeq"/>
        </authorList>
    </citation>
    <scope>IDENTIFICATION</scope>
    <source>
        <tissue evidence="5">Whole sample</tissue>
    </source>
</reference>
<gene>
    <name evidence="5" type="primary">LOC111105144</name>
</gene>
<feature type="chain" id="PRO_5034120772" evidence="2">
    <location>
        <begin position="17"/>
        <end position="163"/>
    </location>
</feature>
<organism evidence="4 5">
    <name type="scientific">Crassostrea virginica</name>
    <name type="common">Eastern oyster</name>
    <dbReference type="NCBI Taxonomy" id="6565"/>
    <lineage>
        <taxon>Eukaryota</taxon>
        <taxon>Metazoa</taxon>
        <taxon>Spiralia</taxon>
        <taxon>Lophotrochozoa</taxon>
        <taxon>Mollusca</taxon>
        <taxon>Bivalvia</taxon>
        <taxon>Autobranchia</taxon>
        <taxon>Pteriomorphia</taxon>
        <taxon>Ostreida</taxon>
        <taxon>Ostreoidea</taxon>
        <taxon>Ostreidae</taxon>
        <taxon>Crassostrea</taxon>
    </lineage>
</organism>
<keyword evidence="2" id="KW-0732">Signal</keyword>
<dbReference type="KEGG" id="cvn:111105144"/>
<dbReference type="PANTHER" id="PTHR22803">
    <property type="entry name" value="MANNOSE, PHOSPHOLIPASE, LECTIN RECEPTOR RELATED"/>
    <property type="match status" value="1"/>
</dbReference>
<feature type="signal peptide" evidence="2">
    <location>
        <begin position="1"/>
        <end position="16"/>
    </location>
</feature>
<evidence type="ECO:0000313" key="4">
    <source>
        <dbReference type="Proteomes" id="UP000694844"/>
    </source>
</evidence>
<dbReference type="Pfam" id="PF00059">
    <property type="entry name" value="Lectin_C"/>
    <property type="match status" value="1"/>
</dbReference>
<feature type="domain" description="C-type lectin" evidence="3">
    <location>
        <begin position="27"/>
        <end position="149"/>
    </location>
</feature>
<evidence type="ECO:0000313" key="5">
    <source>
        <dbReference type="RefSeq" id="XP_022295028.1"/>
    </source>
</evidence>
<evidence type="ECO:0000256" key="1">
    <source>
        <dbReference type="ARBA" id="ARBA00023157"/>
    </source>
</evidence>
<dbReference type="Proteomes" id="UP000694844">
    <property type="component" value="Chromosome 1"/>
</dbReference>
<proteinExistence type="predicted"/>
<protein>
    <submittedName>
        <fullName evidence="5">Perlucin-like protein</fullName>
    </submittedName>
</protein>
<dbReference type="InterPro" id="IPR016186">
    <property type="entry name" value="C-type_lectin-like/link_sf"/>
</dbReference>
<sequence length="163" mass="19023">MLGIYLITLFFTGVLTQSNCPHGWLKHSSSCYLFVTHVDNDWTESEYFCHMLGSKLVEIETEDENNFLKNHARTEHQHMKAGFWIGGTDAVVEGEWIWMTSQNKFAYEDWADGFPDDYESNEDCAHLYSGVDYSWNDSHCDERMNFICEKTLDEIVIIGKRNQ</sequence>
<dbReference type="InterPro" id="IPR016187">
    <property type="entry name" value="CTDL_fold"/>
</dbReference>
<accession>A0A8B8AWE8</accession>
<evidence type="ECO:0000256" key="2">
    <source>
        <dbReference type="SAM" id="SignalP"/>
    </source>
</evidence>
<dbReference type="PROSITE" id="PS50041">
    <property type="entry name" value="C_TYPE_LECTIN_2"/>
    <property type="match status" value="1"/>
</dbReference>
<keyword evidence="1" id="KW-1015">Disulfide bond</keyword>
<dbReference type="Gene3D" id="3.10.100.10">
    <property type="entry name" value="Mannose-Binding Protein A, subunit A"/>
    <property type="match status" value="1"/>
</dbReference>
<reference evidence="4" key="1">
    <citation type="submission" date="2024-06" db="UniProtKB">
        <authorList>
            <consortium name="RefSeq"/>
        </authorList>
    </citation>
    <scope>NUCLEOTIDE SEQUENCE [LARGE SCALE GENOMIC DNA]</scope>
</reference>